<sequence length="200" mass="21552">MLSTRNYIQSSLKVLVLAAVVVLSVSSCSKKPSGIRAEVKTQKNDLNASTSAQAEAQAASLNANYTVLTVSVPNQTTSGHTVNVELQTPDGKVLPVTTQHENGYLDSQGNYTDSSRGVLVNVQARCSSDNCYKYIVMVTALRNNQMVFQSVALSYKDDCKFYSVSSSANAGSFYRSITEADNMIPRQYPSAVPQNDCAGN</sequence>
<evidence type="ECO:0008006" key="3">
    <source>
        <dbReference type="Google" id="ProtNLM"/>
    </source>
</evidence>
<dbReference type="Proteomes" id="UP000012040">
    <property type="component" value="Chromosome"/>
</dbReference>
<dbReference type="KEGG" id="bex:A11Q_1328"/>
<evidence type="ECO:0000313" key="2">
    <source>
        <dbReference type="Proteomes" id="UP000012040"/>
    </source>
</evidence>
<accession>M4VQW4</accession>
<gene>
    <name evidence="1" type="ORF">A11Q_1328</name>
</gene>
<dbReference type="EMBL" id="CP003537">
    <property type="protein sequence ID" value="AGH95544.1"/>
    <property type="molecule type" value="Genomic_DNA"/>
</dbReference>
<dbReference type="RefSeq" id="WP_015470034.1">
    <property type="nucleotide sequence ID" value="NC_020813.1"/>
</dbReference>
<keyword evidence="2" id="KW-1185">Reference proteome</keyword>
<dbReference type="PROSITE" id="PS51257">
    <property type="entry name" value="PROKAR_LIPOPROTEIN"/>
    <property type="match status" value="1"/>
</dbReference>
<dbReference type="PATRIC" id="fig|1184267.3.peg.1346"/>
<protein>
    <recommendedName>
        <fullName evidence="3">Lipoprotein</fullName>
    </recommendedName>
</protein>
<dbReference type="AlphaFoldDB" id="M4VQW4"/>
<name>M4VQW4_9BACT</name>
<evidence type="ECO:0000313" key="1">
    <source>
        <dbReference type="EMBL" id="AGH95544.1"/>
    </source>
</evidence>
<dbReference type="STRING" id="1184267.A11Q_1328"/>
<proteinExistence type="predicted"/>
<organism evidence="1 2">
    <name type="scientific">Pseudobdellovibrio exovorus JSS</name>
    <dbReference type="NCBI Taxonomy" id="1184267"/>
    <lineage>
        <taxon>Bacteria</taxon>
        <taxon>Pseudomonadati</taxon>
        <taxon>Bdellovibrionota</taxon>
        <taxon>Bdellovibrionia</taxon>
        <taxon>Bdellovibrionales</taxon>
        <taxon>Pseudobdellovibrionaceae</taxon>
        <taxon>Pseudobdellovibrio</taxon>
    </lineage>
</organism>
<reference evidence="1 2" key="1">
    <citation type="journal article" date="2013" name="ISME J.">
        <title>By their genes ye shall know them: genomic signatures of predatory bacteria.</title>
        <authorList>
            <person name="Pasternak Z."/>
            <person name="Pietrokovski S."/>
            <person name="Rotem O."/>
            <person name="Gophna U."/>
            <person name="Lurie-Weinberger M.N."/>
            <person name="Jurkevitch E."/>
        </authorList>
    </citation>
    <scope>NUCLEOTIDE SEQUENCE [LARGE SCALE GENOMIC DNA]</scope>
    <source>
        <strain evidence="1 2">JSS</strain>
    </source>
</reference>
<dbReference type="HOGENOM" id="CLU_1363968_0_0_7"/>